<protein>
    <submittedName>
        <fullName evidence="1">Uncharacterized protein</fullName>
    </submittedName>
</protein>
<evidence type="ECO:0000313" key="1">
    <source>
        <dbReference type="EMBL" id="ACQ52910.1"/>
    </source>
</evidence>
<dbReference type="EMBL" id="CP001083">
    <property type="protein sequence ID" value="ACQ52910.1"/>
    <property type="molecule type" value="Genomic_DNA"/>
</dbReference>
<dbReference type="AlphaFoldDB" id="A0A3F2ZYR9"/>
<dbReference type="KEGG" id="cbi:CLJ_B2704"/>
<proteinExistence type="predicted"/>
<accession>A0A3F2ZYR9</accession>
<dbReference type="Proteomes" id="UP000002333">
    <property type="component" value="Chromosome"/>
</dbReference>
<evidence type="ECO:0000313" key="2">
    <source>
        <dbReference type="Proteomes" id="UP000002333"/>
    </source>
</evidence>
<gene>
    <name evidence="1" type="ordered locus">CLJ_B2704</name>
</gene>
<name>A0A3F2ZYR9_CLOB6</name>
<sequence length="39" mass="4521">MLNLYQSNDYEVIKMEKGGDAGGTRNHIEKIGYKSFSYY</sequence>
<reference evidence="1 2" key="1">
    <citation type="journal article" date="2007" name="PLoS ONE">
        <title>Analysis of the neurotoxin complex genes in Clostridium botulinum A1-A4 and B1 strains: BoNT/A3, /Ba4 and /B1 clusters are located within plasmids.</title>
        <authorList>
            <person name="Smith T.J."/>
            <person name="Hill K.K."/>
            <person name="Foley B.T."/>
            <person name="Detter J.C."/>
            <person name="Munk A.C."/>
            <person name="Bruce D.C."/>
            <person name="Doggett N.A."/>
            <person name="Smith L.A."/>
            <person name="Marks J.D."/>
            <person name="Xie G."/>
            <person name="Brettin T.S."/>
        </authorList>
    </citation>
    <scope>NUCLEOTIDE SEQUENCE [LARGE SCALE GENOMIC DNA]</scope>
    <source>
        <strain evidence="2">657 / Type Ba4</strain>
    </source>
</reference>
<organism evidence="1 2">
    <name type="scientific">Clostridium botulinum (strain 657 / Type Ba4)</name>
    <dbReference type="NCBI Taxonomy" id="515621"/>
    <lineage>
        <taxon>Bacteria</taxon>
        <taxon>Bacillati</taxon>
        <taxon>Bacillota</taxon>
        <taxon>Clostridia</taxon>
        <taxon>Eubacteriales</taxon>
        <taxon>Clostridiaceae</taxon>
        <taxon>Clostridium</taxon>
    </lineage>
</organism>
<reference evidence="2" key="2">
    <citation type="submission" date="2008-05" db="EMBL/GenBank/DDBJ databases">
        <title>Genome sequence of Clostridium botulinum Ba4 strain 657.</title>
        <authorList>
            <person name="Shrivastava S."/>
            <person name="Brown J.L."/>
            <person name="Bruce D."/>
            <person name="Detter C."/>
            <person name="Munk C."/>
            <person name="Smith L.A."/>
            <person name="Smith T.J."/>
            <person name="Sutton G."/>
            <person name="Brettin T.S."/>
        </authorList>
    </citation>
    <scope>NUCLEOTIDE SEQUENCE [LARGE SCALE GENOMIC DNA]</scope>
    <source>
        <strain evidence="2">657 / Type Ba4</strain>
    </source>
</reference>